<keyword evidence="2" id="KW-1185">Reference proteome</keyword>
<sequence length="139" mass="16046">MMTQPPPKLVLYQKLGELFYAIAAADKVIRKAEVDTLRTLVKTHWKNLDALEDEFHSDASYQIEIVFDWLDDKQVNPDECFEDFKDFKKENPNLFSTTIKKLIWKTADAIAASFAGKNKSELIMLAKLKILLQENNTHV</sequence>
<comment type="caution">
    <text evidence="1">The sequence shown here is derived from an EMBL/GenBank/DDBJ whole genome shotgun (WGS) entry which is preliminary data.</text>
</comment>
<evidence type="ECO:0000313" key="2">
    <source>
        <dbReference type="Proteomes" id="UP000261082"/>
    </source>
</evidence>
<evidence type="ECO:0000313" key="1">
    <source>
        <dbReference type="EMBL" id="RFN60239.1"/>
    </source>
</evidence>
<organism evidence="1 2">
    <name type="scientific">Marixanthomonas ophiurae</name>
    <dbReference type="NCBI Taxonomy" id="387659"/>
    <lineage>
        <taxon>Bacteria</taxon>
        <taxon>Pseudomonadati</taxon>
        <taxon>Bacteroidota</taxon>
        <taxon>Flavobacteriia</taxon>
        <taxon>Flavobacteriales</taxon>
        <taxon>Flavobacteriaceae</taxon>
        <taxon>Marixanthomonas</taxon>
    </lineage>
</organism>
<protein>
    <recommendedName>
        <fullName evidence="3">TerB family tellurite resistance protein</fullName>
    </recommendedName>
</protein>
<dbReference type="Proteomes" id="UP000261082">
    <property type="component" value="Unassembled WGS sequence"/>
</dbReference>
<evidence type="ECO:0008006" key="3">
    <source>
        <dbReference type="Google" id="ProtNLM"/>
    </source>
</evidence>
<reference evidence="1 2" key="1">
    <citation type="journal article" date="2007" name="Int. J. Syst. Evol. Microbiol.">
        <title>Marixanthomonas ophiurae gen. nov., sp. nov., a marine bacterium of the family Flavobacteriaceae isolated from a deep-sea brittle star.</title>
        <authorList>
            <person name="Romanenko L.A."/>
            <person name="Uchino M."/>
            <person name="Frolova G.M."/>
            <person name="Mikhailov V.V."/>
        </authorList>
    </citation>
    <scope>NUCLEOTIDE SEQUENCE [LARGE SCALE GENOMIC DNA]</scope>
    <source>
        <strain evidence="1 2">KMM 3046</strain>
    </source>
</reference>
<dbReference type="EMBL" id="QVID01000001">
    <property type="protein sequence ID" value="RFN60239.1"/>
    <property type="molecule type" value="Genomic_DNA"/>
</dbReference>
<proteinExistence type="predicted"/>
<dbReference type="OrthoDB" id="979732at2"/>
<accession>A0A3E1QDK1</accession>
<name>A0A3E1QDK1_9FLAO</name>
<dbReference type="AlphaFoldDB" id="A0A3E1QDK1"/>
<gene>
    <name evidence="1" type="ORF">DZ858_09420</name>
</gene>